<dbReference type="InterPro" id="IPR007197">
    <property type="entry name" value="rSAM"/>
</dbReference>
<dbReference type="InterPro" id="IPR005839">
    <property type="entry name" value="Methylthiotransferase"/>
</dbReference>
<dbReference type="SFLD" id="SFLDG01061">
    <property type="entry name" value="methylthiotransferase"/>
    <property type="match status" value="1"/>
</dbReference>
<dbReference type="Gene3D" id="3.80.30.20">
    <property type="entry name" value="tm_1862 like domain"/>
    <property type="match status" value="1"/>
</dbReference>
<dbReference type="Proteomes" id="UP000018680">
    <property type="component" value="Chromosome"/>
</dbReference>
<evidence type="ECO:0000313" key="13">
    <source>
        <dbReference type="Proteomes" id="UP000018680"/>
    </source>
</evidence>
<keyword evidence="4" id="KW-0808">Transferase</keyword>
<keyword evidence="7" id="KW-0408">Iron</keyword>
<evidence type="ECO:0000256" key="3">
    <source>
        <dbReference type="ARBA" id="ARBA00022490"/>
    </source>
</evidence>
<evidence type="ECO:0000256" key="6">
    <source>
        <dbReference type="ARBA" id="ARBA00022723"/>
    </source>
</evidence>
<feature type="domain" description="Radical SAM core" evidence="11">
    <location>
        <begin position="194"/>
        <end position="422"/>
    </location>
</feature>
<comment type="cofactor">
    <cofactor evidence="1">
        <name>[4Fe-4S] cluster</name>
        <dbReference type="ChEBI" id="CHEBI:49883"/>
    </cofactor>
</comment>
<keyword evidence="8" id="KW-0411">Iron-sulfur</keyword>
<feature type="domain" description="MTTase N-terminal" evidence="10">
    <location>
        <begin position="47"/>
        <end position="173"/>
    </location>
</feature>
<feature type="compositionally biased region" description="Basic and acidic residues" evidence="9">
    <location>
        <begin position="1"/>
        <end position="15"/>
    </location>
</feature>
<dbReference type="GO" id="GO:0051539">
    <property type="term" value="F:4 iron, 4 sulfur cluster binding"/>
    <property type="evidence" value="ECO:0007669"/>
    <property type="project" value="UniProtKB-KW"/>
</dbReference>
<dbReference type="NCBIfam" id="TIGR01579">
    <property type="entry name" value="MiaB-like-C"/>
    <property type="match status" value="1"/>
</dbReference>
<protein>
    <submittedName>
        <fullName evidence="12">MiaB family protein, possibly involved in tRNA or rRNA modification</fullName>
    </submittedName>
</protein>
<keyword evidence="5" id="KW-0949">S-adenosyl-L-methionine</keyword>
<keyword evidence="6" id="KW-0479">Metal-binding</keyword>
<evidence type="ECO:0000256" key="9">
    <source>
        <dbReference type="SAM" id="MobiDB-lite"/>
    </source>
</evidence>
<dbReference type="PATRIC" id="fig|1307761.3.peg.2608"/>
<evidence type="ECO:0000313" key="12">
    <source>
        <dbReference type="EMBL" id="AHC15970.1"/>
    </source>
</evidence>
<dbReference type="HOGENOM" id="CLU_018697_1_0_12"/>
<dbReference type="Pfam" id="PF04055">
    <property type="entry name" value="Radical_SAM"/>
    <property type="match status" value="1"/>
</dbReference>
<dbReference type="InterPro" id="IPR023404">
    <property type="entry name" value="rSAM_horseshoe"/>
</dbReference>
<dbReference type="STRING" id="1307761.L21SP2_2618"/>
<accession>V5WJY5</accession>
<gene>
    <name evidence="12" type="ORF">L21SP2_2618</name>
</gene>
<dbReference type="InterPro" id="IPR020612">
    <property type="entry name" value="Methylthiotransferase_CS"/>
</dbReference>
<dbReference type="KEGG" id="slr:L21SP2_2618"/>
<keyword evidence="2" id="KW-0004">4Fe-4S</keyword>
<evidence type="ECO:0000256" key="7">
    <source>
        <dbReference type="ARBA" id="ARBA00023004"/>
    </source>
</evidence>
<dbReference type="PANTHER" id="PTHR11918">
    <property type="entry name" value="RADICAL SAM PROTEINS"/>
    <property type="match status" value="1"/>
</dbReference>
<dbReference type="eggNOG" id="COG0621">
    <property type="taxonomic scope" value="Bacteria"/>
</dbReference>
<dbReference type="CDD" id="cd01335">
    <property type="entry name" value="Radical_SAM"/>
    <property type="match status" value="1"/>
</dbReference>
<dbReference type="Gene3D" id="3.40.50.12160">
    <property type="entry name" value="Methylthiotransferase, N-terminal domain"/>
    <property type="match status" value="1"/>
</dbReference>
<dbReference type="FunFam" id="3.80.30.20:FF:000001">
    <property type="entry name" value="tRNA-2-methylthio-N(6)-dimethylallyladenosine synthase 2"/>
    <property type="match status" value="1"/>
</dbReference>
<evidence type="ECO:0000256" key="1">
    <source>
        <dbReference type="ARBA" id="ARBA00001966"/>
    </source>
</evidence>
<dbReference type="InterPro" id="IPR006638">
    <property type="entry name" value="Elp3/MiaA/NifB-like_rSAM"/>
</dbReference>
<dbReference type="NCBIfam" id="TIGR00089">
    <property type="entry name" value="MiaB/RimO family radical SAM methylthiotransferase"/>
    <property type="match status" value="1"/>
</dbReference>
<dbReference type="InterPro" id="IPR058240">
    <property type="entry name" value="rSAM_sf"/>
</dbReference>
<evidence type="ECO:0000256" key="4">
    <source>
        <dbReference type="ARBA" id="ARBA00022679"/>
    </source>
</evidence>
<dbReference type="InterPro" id="IPR013848">
    <property type="entry name" value="Methylthiotransferase_N"/>
</dbReference>
<proteinExistence type="predicted"/>
<dbReference type="PROSITE" id="PS51918">
    <property type="entry name" value="RADICAL_SAM"/>
    <property type="match status" value="1"/>
</dbReference>
<keyword evidence="3" id="KW-0963">Cytoplasm</keyword>
<evidence type="ECO:0000259" key="11">
    <source>
        <dbReference type="PROSITE" id="PS51918"/>
    </source>
</evidence>
<dbReference type="InterPro" id="IPR038135">
    <property type="entry name" value="Methylthiotransferase_N_sf"/>
</dbReference>
<feature type="region of interest" description="Disordered" evidence="9">
    <location>
        <begin position="1"/>
        <end position="47"/>
    </location>
</feature>
<dbReference type="SFLD" id="SFLDG01082">
    <property type="entry name" value="B12-binding_domain_containing"/>
    <property type="match status" value="1"/>
</dbReference>
<dbReference type="GO" id="GO:0035598">
    <property type="term" value="F:tRNA (N(6)-L-threonylcarbamoyladenosine(37)-C(2))-methylthiotransferase activity"/>
    <property type="evidence" value="ECO:0007669"/>
    <property type="project" value="TreeGrafter"/>
</dbReference>
<dbReference type="SMART" id="SM00729">
    <property type="entry name" value="Elp3"/>
    <property type="match status" value="1"/>
</dbReference>
<evidence type="ECO:0000256" key="8">
    <source>
        <dbReference type="ARBA" id="ARBA00023014"/>
    </source>
</evidence>
<dbReference type="AlphaFoldDB" id="V5WJY5"/>
<organism evidence="12 13">
    <name type="scientific">Salinispira pacifica</name>
    <dbReference type="NCBI Taxonomy" id="1307761"/>
    <lineage>
        <taxon>Bacteria</taxon>
        <taxon>Pseudomonadati</taxon>
        <taxon>Spirochaetota</taxon>
        <taxon>Spirochaetia</taxon>
        <taxon>Spirochaetales</taxon>
        <taxon>Spirochaetaceae</taxon>
        <taxon>Salinispira</taxon>
    </lineage>
</organism>
<dbReference type="PANTHER" id="PTHR11918:SF45">
    <property type="entry name" value="THREONYLCARBAMOYLADENOSINE TRNA METHYLTHIOTRANSFERASE"/>
    <property type="match status" value="1"/>
</dbReference>
<keyword evidence="13" id="KW-1185">Reference proteome</keyword>
<dbReference type="PROSITE" id="PS01278">
    <property type="entry name" value="MTTASE_RADICAL"/>
    <property type="match status" value="1"/>
</dbReference>
<dbReference type="GO" id="GO:0046872">
    <property type="term" value="F:metal ion binding"/>
    <property type="evidence" value="ECO:0007669"/>
    <property type="project" value="UniProtKB-KW"/>
</dbReference>
<dbReference type="EMBL" id="CP006939">
    <property type="protein sequence ID" value="AHC15970.1"/>
    <property type="molecule type" value="Genomic_DNA"/>
</dbReference>
<evidence type="ECO:0000256" key="5">
    <source>
        <dbReference type="ARBA" id="ARBA00022691"/>
    </source>
</evidence>
<dbReference type="PROSITE" id="PS51449">
    <property type="entry name" value="MTTASE_N"/>
    <property type="match status" value="1"/>
</dbReference>
<dbReference type="SFLD" id="SFLDS00029">
    <property type="entry name" value="Radical_SAM"/>
    <property type="match status" value="1"/>
</dbReference>
<reference evidence="12 13" key="1">
    <citation type="journal article" date="2015" name="Stand. Genomic Sci.">
        <title>Complete genome sequence and description of Salinispira pacifica gen. nov., sp. nov., a novel spirochaete isolated form a hypersaline microbial mat.</title>
        <authorList>
            <person name="Ben Hania W."/>
            <person name="Joseph M."/>
            <person name="Schumann P."/>
            <person name="Bunk B."/>
            <person name="Fiebig A."/>
            <person name="Sproer C."/>
            <person name="Klenk H.P."/>
            <person name="Fardeau M.L."/>
            <person name="Spring S."/>
        </authorList>
    </citation>
    <scope>NUCLEOTIDE SEQUENCE [LARGE SCALE GENOMIC DNA]</scope>
    <source>
        <strain evidence="12 13">L21-RPul-D2</strain>
    </source>
</reference>
<dbReference type="InterPro" id="IPR006467">
    <property type="entry name" value="MiaB-like_bact"/>
</dbReference>
<sequence>MHDVREQDVKPRKVQADTGAFTPAAPVESGSVSVDASKGDSRNTDRPTVSFNTLGCKLNQYETDALAARFMREGWEVVPFSQKADVSVVNSCTVTNKADRKTRNTINKALRLNGKTAHIDLPEAADPGDSGMVVVTGCFVDSHRDELEKDGRSFVVDNDRKNSIFELVQAHRNGEILHPESLKGDRFQYDASSRVFHTRGMVKIQDGCDNFCTFCIIPFVRGRAVSRPPEDIFSSAQQMIDDGYHELVLTGVNMSRYRHGDFVFADIIQGLLDLNGDYRLRISSIEPDQLDERFLELMNHPRMCPHLHLCLQSGSEKILLKMRRQYSYAEYREIAARLKEHRPDFNITTDIIIGFPGEGTAEFQESLDAVTSIGFGHVHAFKYSVREGTRAARMDEQVPEKEKNRRSEQLRLEAEKAKRAYRQGLVGSSQRVLVEKVSAGKDEDGNTRYRARGLGQHYVPVSFPLPPGIGKSRAKAFENRFARVETTGLDAGDDPDLLGELVYSLEDSASSSGKE</sequence>
<dbReference type="SUPFAM" id="SSF102114">
    <property type="entry name" value="Radical SAM enzymes"/>
    <property type="match status" value="1"/>
</dbReference>
<name>V5WJY5_9SPIO</name>
<dbReference type="RefSeq" id="WP_024268871.1">
    <property type="nucleotide sequence ID" value="NC_023035.1"/>
</dbReference>
<dbReference type="Pfam" id="PF00919">
    <property type="entry name" value="UPF0004"/>
    <property type="match status" value="1"/>
</dbReference>
<evidence type="ECO:0000256" key="2">
    <source>
        <dbReference type="ARBA" id="ARBA00022485"/>
    </source>
</evidence>
<evidence type="ECO:0000259" key="10">
    <source>
        <dbReference type="PROSITE" id="PS51449"/>
    </source>
</evidence>